<dbReference type="Proteomes" id="UP001056120">
    <property type="component" value="Linkage Group LG05"/>
</dbReference>
<dbReference type="EMBL" id="CM042022">
    <property type="protein sequence ID" value="KAI3815595.1"/>
    <property type="molecule type" value="Genomic_DNA"/>
</dbReference>
<sequence length="182" mass="19248">MASGDLARNDLARPMKRPAMVWSPLHQLLLSDAESSLPRSDGAEAVGEYGEGYLCLGIQANPRSEWADRHVVQVPSQAKLNGCLCRQVTAVQPERGKKLQGALTMRANLPCSGVPDEKVSNWCGCNGGGGGGGASDCPSQAAVSPSCCASPRRARFWAWEDDDAISAIKLLVQQIRGCTGPV</sequence>
<evidence type="ECO:0000313" key="2">
    <source>
        <dbReference type="Proteomes" id="UP001056120"/>
    </source>
</evidence>
<reference evidence="2" key="1">
    <citation type="journal article" date="2022" name="Mol. Ecol. Resour.">
        <title>The genomes of chicory, endive, great burdock and yacon provide insights into Asteraceae palaeo-polyploidization history and plant inulin production.</title>
        <authorList>
            <person name="Fan W."/>
            <person name="Wang S."/>
            <person name="Wang H."/>
            <person name="Wang A."/>
            <person name="Jiang F."/>
            <person name="Liu H."/>
            <person name="Zhao H."/>
            <person name="Xu D."/>
            <person name="Zhang Y."/>
        </authorList>
    </citation>
    <scope>NUCLEOTIDE SEQUENCE [LARGE SCALE GENOMIC DNA]</scope>
    <source>
        <strain evidence="2">cv. Yunnan</strain>
    </source>
</reference>
<comment type="caution">
    <text evidence="1">The sequence shown here is derived from an EMBL/GenBank/DDBJ whole genome shotgun (WGS) entry which is preliminary data.</text>
</comment>
<evidence type="ECO:0000313" key="1">
    <source>
        <dbReference type="EMBL" id="KAI3815595.1"/>
    </source>
</evidence>
<gene>
    <name evidence="1" type="ORF">L1987_15269</name>
</gene>
<organism evidence="1 2">
    <name type="scientific">Smallanthus sonchifolius</name>
    <dbReference type="NCBI Taxonomy" id="185202"/>
    <lineage>
        <taxon>Eukaryota</taxon>
        <taxon>Viridiplantae</taxon>
        <taxon>Streptophyta</taxon>
        <taxon>Embryophyta</taxon>
        <taxon>Tracheophyta</taxon>
        <taxon>Spermatophyta</taxon>
        <taxon>Magnoliopsida</taxon>
        <taxon>eudicotyledons</taxon>
        <taxon>Gunneridae</taxon>
        <taxon>Pentapetalae</taxon>
        <taxon>asterids</taxon>
        <taxon>campanulids</taxon>
        <taxon>Asterales</taxon>
        <taxon>Asteraceae</taxon>
        <taxon>Asteroideae</taxon>
        <taxon>Heliantheae alliance</taxon>
        <taxon>Millerieae</taxon>
        <taxon>Smallanthus</taxon>
    </lineage>
</organism>
<name>A0ACB9J5L8_9ASTR</name>
<protein>
    <submittedName>
        <fullName evidence="1">Uncharacterized protein</fullName>
    </submittedName>
</protein>
<accession>A0ACB9J5L8</accession>
<keyword evidence="2" id="KW-1185">Reference proteome</keyword>
<reference evidence="1 2" key="2">
    <citation type="journal article" date="2022" name="Mol. Ecol. Resour.">
        <title>The genomes of chicory, endive, great burdock and yacon provide insights into Asteraceae paleo-polyploidization history and plant inulin production.</title>
        <authorList>
            <person name="Fan W."/>
            <person name="Wang S."/>
            <person name="Wang H."/>
            <person name="Wang A."/>
            <person name="Jiang F."/>
            <person name="Liu H."/>
            <person name="Zhao H."/>
            <person name="Xu D."/>
            <person name="Zhang Y."/>
        </authorList>
    </citation>
    <scope>NUCLEOTIDE SEQUENCE [LARGE SCALE GENOMIC DNA]</scope>
    <source>
        <strain evidence="2">cv. Yunnan</strain>
        <tissue evidence="1">Leaves</tissue>
    </source>
</reference>
<proteinExistence type="predicted"/>